<reference evidence="7" key="2">
    <citation type="submission" date="2023-05" db="EMBL/GenBank/DDBJ databases">
        <authorList>
            <person name="Schelkunov M.I."/>
        </authorList>
    </citation>
    <scope>NUCLEOTIDE SEQUENCE</scope>
    <source>
        <strain evidence="7">Hsosn_3</strain>
        <tissue evidence="7">Leaf</tissue>
    </source>
</reference>
<organism evidence="7 8">
    <name type="scientific">Heracleum sosnowskyi</name>
    <dbReference type="NCBI Taxonomy" id="360622"/>
    <lineage>
        <taxon>Eukaryota</taxon>
        <taxon>Viridiplantae</taxon>
        <taxon>Streptophyta</taxon>
        <taxon>Embryophyta</taxon>
        <taxon>Tracheophyta</taxon>
        <taxon>Spermatophyta</taxon>
        <taxon>Magnoliopsida</taxon>
        <taxon>eudicotyledons</taxon>
        <taxon>Gunneridae</taxon>
        <taxon>Pentapetalae</taxon>
        <taxon>asterids</taxon>
        <taxon>campanulids</taxon>
        <taxon>Apiales</taxon>
        <taxon>Apiaceae</taxon>
        <taxon>Apioideae</taxon>
        <taxon>apioid superclade</taxon>
        <taxon>Tordylieae</taxon>
        <taxon>Tordyliinae</taxon>
        <taxon>Heracleum</taxon>
    </lineage>
</organism>
<dbReference type="GO" id="GO:0005507">
    <property type="term" value="F:copper ion binding"/>
    <property type="evidence" value="ECO:0007669"/>
    <property type="project" value="InterPro"/>
</dbReference>
<evidence type="ECO:0008006" key="9">
    <source>
        <dbReference type="Google" id="ProtNLM"/>
    </source>
</evidence>
<name>A0AAD8HLR8_9APIA</name>
<comment type="similarity">
    <text evidence="1">Belongs to the multicopper oxidase family.</text>
</comment>
<gene>
    <name evidence="7" type="ORF">POM88_034745</name>
</gene>
<dbReference type="InterPro" id="IPR001117">
    <property type="entry name" value="Cu-oxidase_2nd"/>
</dbReference>
<dbReference type="InterPro" id="IPR011707">
    <property type="entry name" value="Cu-oxidase-like_N"/>
</dbReference>
<evidence type="ECO:0000256" key="1">
    <source>
        <dbReference type="ARBA" id="ARBA00010609"/>
    </source>
</evidence>
<evidence type="ECO:0000256" key="4">
    <source>
        <dbReference type="ARBA" id="ARBA00023008"/>
    </source>
</evidence>
<dbReference type="Pfam" id="PF00394">
    <property type="entry name" value="Cu-oxidase"/>
    <property type="match status" value="1"/>
</dbReference>
<evidence type="ECO:0000256" key="2">
    <source>
        <dbReference type="ARBA" id="ARBA00022723"/>
    </source>
</evidence>
<evidence type="ECO:0000256" key="3">
    <source>
        <dbReference type="ARBA" id="ARBA00023002"/>
    </source>
</evidence>
<keyword evidence="2" id="KW-0479">Metal-binding</keyword>
<dbReference type="AlphaFoldDB" id="A0AAD8HLR8"/>
<keyword evidence="3" id="KW-0560">Oxidoreductase</keyword>
<dbReference type="Proteomes" id="UP001237642">
    <property type="component" value="Unassembled WGS sequence"/>
</dbReference>
<dbReference type="Gene3D" id="2.60.40.420">
    <property type="entry name" value="Cupredoxins - blue copper proteins"/>
    <property type="match status" value="2"/>
</dbReference>
<dbReference type="InterPro" id="IPR008972">
    <property type="entry name" value="Cupredoxin"/>
</dbReference>
<sequence>MGFLLDSQISRTSGVVFVFLAFDFSSSVISCRSDNGKWSVVIHWHGITQVGTPGADGTASISQCAINAGETFVYSFRVEKAGTFSCHGHYGMQRSASLYGALIVSEVEQSRGPFNYDGEFTLLLSDWWNQNDHKIEVVEADGNYVEPFLQVDDLDKYYGESYSVLLNTNQCPVSGNHWISIGVRGRKPATPPALAILNYYPLIPFSKHPSSAPPIHPQWNDMQVKIWLNKRSNGLTPEERKELKNKRVFGSFAGKGQNSLLRRPGVKRKRGLRVWV</sequence>
<proteinExistence type="inferred from homology"/>
<evidence type="ECO:0000259" key="5">
    <source>
        <dbReference type="Pfam" id="PF00394"/>
    </source>
</evidence>
<evidence type="ECO:0000259" key="6">
    <source>
        <dbReference type="Pfam" id="PF07732"/>
    </source>
</evidence>
<evidence type="ECO:0000313" key="7">
    <source>
        <dbReference type="EMBL" id="KAK1368653.1"/>
    </source>
</evidence>
<dbReference type="SUPFAM" id="SSF49503">
    <property type="entry name" value="Cupredoxins"/>
    <property type="match status" value="2"/>
</dbReference>
<feature type="domain" description="Plastocyanin-like" evidence="5">
    <location>
        <begin position="132"/>
        <end position="200"/>
    </location>
</feature>
<dbReference type="EMBL" id="JAUIZM010000008">
    <property type="protein sequence ID" value="KAK1368653.1"/>
    <property type="molecule type" value="Genomic_DNA"/>
</dbReference>
<dbReference type="GO" id="GO:0009506">
    <property type="term" value="C:plasmodesma"/>
    <property type="evidence" value="ECO:0007669"/>
    <property type="project" value="TreeGrafter"/>
</dbReference>
<dbReference type="PANTHER" id="PTHR11709:SF394">
    <property type="entry name" value="FI03373P-RELATED"/>
    <property type="match status" value="1"/>
</dbReference>
<dbReference type="PANTHER" id="PTHR11709">
    <property type="entry name" value="MULTI-COPPER OXIDASE"/>
    <property type="match status" value="1"/>
</dbReference>
<dbReference type="GO" id="GO:0016491">
    <property type="term" value="F:oxidoreductase activity"/>
    <property type="evidence" value="ECO:0007669"/>
    <property type="project" value="UniProtKB-KW"/>
</dbReference>
<feature type="domain" description="Plastocyanin-like" evidence="6">
    <location>
        <begin position="39"/>
        <end position="106"/>
    </location>
</feature>
<dbReference type="Pfam" id="PF07732">
    <property type="entry name" value="Cu-oxidase_3"/>
    <property type="match status" value="1"/>
</dbReference>
<evidence type="ECO:0000313" key="8">
    <source>
        <dbReference type="Proteomes" id="UP001237642"/>
    </source>
</evidence>
<keyword evidence="8" id="KW-1185">Reference proteome</keyword>
<comment type="caution">
    <text evidence="7">The sequence shown here is derived from an EMBL/GenBank/DDBJ whole genome shotgun (WGS) entry which is preliminary data.</text>
</comment>
<keyword evidence="4" id="KW-0186">Copper</keyword>
<accession>A0AAD8HLR8</accession>
<protein>
    <recommendedName>
        <fullName evidence="9">Plastocyanin-like domain-containing protein</fullName>
    </recommendedName>
</protein>
<dbReference type="InterPro" id="IPR045087">
    <property type="entry name" value="Cu-oxidase_fam"/>
</dbReference>
<reference evidence="7" key="1">
    <citation type="submission" date="2023-02" db="EMBL/GenBank/DDBJ databases">
        <title>Genome of toxic invasive species Heracleum sosnowskyi carries increased number of genes despite the absence of recent whole-genome duplications.</title>
        <authorList>
            <person name="Schelkunov M."/>
            <person name="Shtratnikova V."/>
            <person name="Makarenko M."/>
            <person name="Klepikova A."/>
            <person name="Omelchenko D."/>
            <person name="Novikova G."/>
            <person name="Obukhova E."/>
            <person name="Bogdanov V."/>
            <person name="Penin A."/>
            <person name="Logacheva M."/>
        </authorList>
    </citation>
    <scope>NUCLEOTIDE SEQUENCE</scope>
    <source>
        <strain evidence="7">Hsosn_3</strain>
        <tissue evidence="7">Leaf</tissue>
    </source>
</reference>